<accession>A0A8H5R132</accession>
<organism evidence="2 3">
    <name type="scientific">Fusarium tjaetaba</name>
    <dbReference type="NCBI Taxonomy" id="1567544"/>
    <lineage>
        <taxon>Eukaryota</taxon>
        <taxon>Fungi</taxon>
        <taxon>Dikarya</taxon>
        <taxon>Ascomycota</taxon>
        <taxon>Pezizomycotina</taxon>
        <taxon>Sordariomycetes</taxon>
        <taxon>Hypocreomycetidae</taxon>
        <taxon>Hypocreales</taxon>
        <taxon>Nectriaceae</taxon>
        <taxon>Fusarium</taxon>
        <taxon>Fusarium fujikuroi species complex</taxon>
    </lineage>
</organism>
<sequence length="632" mass="71665">MAADPRSHSTSQFAKATKHWGFYKQPRQAKTIARALEATALMEPEPSGAIFDIEVDALGADDEHEPLFHIDNTLSPDFDPPKNAKDDEDSCKEPSRKAEDIFLEAEKSPQKTRLSSNRCHAANVKSPMRITNAPETQIPSTLRFSHPRVLDRNQKKFLMCGTTRELYLDYSACCYLFQDSFDCIMENIRFSSRIIADENLGRQFLDLMRMAKSTTMGESVISLLQDSHILEAAEGDADQTSVFPFTTAQDRMLFHAYLSRIYALIPGEEDQARRHLGRLRQIRDELVASPNCSLNMWSILLIQGDSTHKHTPDDLVERLDIDDGEFLYLFRLCLNLCNEWLELVEKGASSHALVQFDTLFQHTDGAANSQEISRLIKKQSCLDTWQEAGFLFAFVWGNAQQKTSISLSWWNQVEISGISPSHFLAVVCRMIVHQTTISPNWGNGFVWENVTGKCISLFYLCAIDDLMTEKLSPRIIKRDFLQHFIKHHTWSELEPEDNGSIKRVQNYQQRVLDNVIRHRMDSAERHSSFQETSPQVTPLQTNAPMAPSLSLGFNKSNNSSSHSTSSSHGRQRYLNSLSNNPTMTRSPASGSSRGSSMNSFRRFQSASTAITIRLKDYQGFQMQSLDEHGSNT</sequence>
<gene>
    <name evidence="2" type="ORF">FTJAE_10207</name>
</gene>
<dbReference type="AlphaFoldDB" id="A0A8H5R132"/>
<feature type="compositionally biased region" description="Low complexity" evidence="1">
    <location>
        <begin position="556"/>
        <end position="568"/>
    </location>
</feature>
<dbReference type="GeneID" id="59295296"/>
<evidence type="ECO:0000313" key="3">
    <source>
        <dbReference type="Proteomes" id="UP000530670"/>
    </source>
</evidence>
<dbReference type="EMBL" id="JAAQRI010000238">
    <property type="protein sequence ID" value="KAF5624614.1"/>
    <property type="molecule type" value="Genomic_DNA"/>
</dbReference>
<feature type="compositionally biased region" description="Polar residues" evidence="1">
    <location>
        <begin position="529"/>
        <end position="543"/>
    </location>
</feature>
<dbReference type="OrthoDB" id="5085187at2759"/>
<name>A0A8H5R132_9HYPO</name>
<comment type="caution">
    <text evidence="2">The sequence shown here is derived from an EMBL/GenBank/DDBJ whole genome shotgun (WGS) entry which is preliminary data.</text>
</comment>
<reference evidence="2 3" key="1">
    <citation type="submission" date="2020-05" db="EMBL/GenBank/DDBJ databases">
        <title>Identification and distribution of gene clusters putatively required for synthesis of sphingolipid metabolism inhibitors in phylogenetically diverse species of the filamentous fungus Fusarium.</title>
        <authorList>
            <person name="Kim H.-S."/>
            <person name="Busman M."/>
            <person name="Brown D.W."/>
            <person name="Divon H."/>
            <person name="Uhlig S."/>
            <person name="Proctor R.H."/>
        </authorList>
    </citation>
    <scope>NUCLEOTIDE SEQUENCE [LARGE SCALE GENOMIC DNA]</scope>
    <source>
        <strain evidence="2 3">NRRL 66243</strain>
    </source>
</reference>
<keyword evidence="3" id="KW-1185">Reference proteome</keyword>
<protein>
    <submittedName>
        <fullName evidence="2">Uncharacterized protein</fullName>
    </submittedName>
</protein>
<proteinExistence type="predicted"/>
<dbReference type="RefSeq" id="XP_037202665.1">
    <property type="nucleotide sequence ID" value="XM_037343026.1"/>
</dbReference>
<feature type="region of interest" description="Disordered" evidence="1">
    <location>
        <begin position="68"/>
        <end position="95"/>
    </location>
</feature>
<evidence type="ECO:0000256" key="1">
    <source>
        <dbReference type="SAM" id="MobiDB-lite"/>
    </source>
</evidence>
<dbReference type="Proteomes" id="UP000530670">
    <property type="component" value="Unassembled WGS sequence"/>
</dbReference>
<feature type="compositionally biased region" description="Basic and acidic residues" evidence="1">
    <location>
        <begin position="79"/>
        <end position="95"/>
    </location>
</feature>
<feature type="compositionally biased region" description="Low complexity" evidence="1">
    <location>
        <begin position="585"/>
        <end position="600"/>
    </location>
</feature>
<feature type="region of interest" description="Disordered" evidence="1">
    <location>
        <begin position="522"/>
        <end position="600"/>
    </location>
</feature>
<evidence type="ECO:0000313" key="2">
    <source>
        <dbReference type="EMBL" id="KAF5624614.1"/>
    </source>
</evidence>
<feature type="compositionally biased region" description="Polar residues" evidence="1">
    <location>
        <begin position="573"/>
        <end position="584"/>
    </location>
</feature>